<dbReference type="InterPro" id="IPR029753">
    <property type="entry name" value="D-isomer_DH_CS"/>
</dbReference>
<evidence type="ECO:0000259" key="6">
    <source>
        <dbReference type="Pfam" id="PF02826"/>
    </source>
</evidence>
<evidence type="ECO:0000256" key="1">
    <source>
        <dbReference type="ARBA" id="ARBA00005854"/>
    </source>
</evidence>
<dbReference type="Proteomes" id="UP000072421">
    <property type="component" value="Chromosome"/>
</dbReference>
<sequence length="306" mass="32041">MILVTGADLAAQALSLLNSFEIVYAGKTPDEEHLASLCTQHQPVAIIVRYGKITARIIDVCSGLLVISKHGTGIDTIDISYAKSKGIAVVAAAGANAPAVAEHTWALIFACAKNVVGLDQRMHAGHWDKATHKSLELKGRTLGLVGLGAIGLRVAEVGLALGMHVIAHDPYARQVPEGIAKTELTELLATADVLSLHCPLTAENKQMINRDSLAAMRDGAIIVNTARGGLIDEEALLESLQSGKIRAAGLDSFQIEPFVGPHHFENVPNVILSPHIGGVTADAYIGMGIASAQNVLNALATENAVA</sequence>
<proteinExistence type="inferred from homology"/>
<feature type="domain" description="D-isomer specific 2-hydroxyacid dehydrogenase catalytic" evidence="5">
    <location>
        <begin position="9"/>
        <end position="303"/>
    </location>
</feature>
<dbReference type="InterPro" id="IPR006139">
    <property type="entry name" value="D-isomer_2_OHA_DH_cat_dom"/>
</dbReference>
<feature type="domain" description="D-isomer specific 2-hydroxyacid dehydrogenase NAD-binding" evidence="6">
    <location>
        <begin position="106"/>
        <end position="277"/>
    </location>
</feature>
<dbReference type="PANTHER" id="PTHR42789">
    <property type="entry name" value="D-ISOMER SPECIFIC 2-HYDROXYACID DEHYDROGENASE FAMILY PROTEIN (AFU_ORTHOLOGUE AFUA_6G10090)"/>
    <property type="match status" value="1"/>
</dbReference>
<accession>A0A127P662</accession>
<dbReference type="PATRIC" id="fig|158899.10.peg.432"/>
<dbReference type="PROSITE" id="PS00671">
    <property type="entry name" value="D_2_HYDROXYACID_DH_3"/>
    <property type="match status" value="1"/>
</dbReference>
<evidence type="ECO:0000313" key="7">
    <source>
        <dbReference type="EMBL" id="AMO93164.1"/>
    </source>
</evidence>
<evidence type="ECO:0000259" key="5">
    <source>
        <dbReference type="Pfam" id="PF00389"/>
    </source>
</evidence>
<dbReference type="GO" id="GO:0051287">
    <property type="term" value="F:NAD binding"/>
    <property type="evidence" value="ECO:0007669"/>
    <property type="project" value="InterPro"/>
</dbReference>
<dbReference type="Pfam" id="PF00389">
    <property type="entry name" value="2-Hacid_dh"/>
    <property type="match status" value="1"/>
</dbReference>
<organism evidence="7">
    <name type="scientific">Collimonas fungivorans</name>
    <dbReference type="NCBI Taxonomy" id="158899"/>
    <lineage>
        <taxon>Bacteria</taxon>
        <taxon>Pseudomonadati</taxon>
        <taxon>Pseudomonadota</taxon>
        <taxon>Betaproteobacteria</taxon>
        <taxon>Burkholderiales</taxon>
        <taxon>Oxalobacteraceae</taxon>
        <taxon>Collimonas</taxon>
    </lineage>
</organism>
<dbReference type="SUPFAM" id="SSF51735">
    <property type="entry name" value="NAD(P)-binding Rossmann-fold domains"/>
    <property type="match status" value="1"/>
</dbReference>
<dbReference type="FunFam" id="3.40.50.720:FF:000203">
    <property type="entry name" value="D-3-phosphoglycerate dehydrogenase (SerA)"/>
    <property type="match status" value="1"/>
</dbReference>
<evidence type="ECO:0000256" key="2">
    <source>
        <dbReference type="ARBA" id="ARBA00023002"/>
    </source>
</evidence>
<evidence type="ECO:0000313" key="8">
    <source>
        <dbReference type="Proteomes" id="UP000072421"/>
    </source>
</evidence>
<name>A0A127P662_9BURK</name>
<gene>
    <name evidence="7" type="ORF">CFter6_0433</name>
</gene>
<dbReference type="AlphaFoldDB" id="A0A127P662"/>
<dbReference type="Gene3D" id="3.40.50.720">
    <property type="entry name" value="NAD(P)-binding Rossmann-like Domain"/>
    <property type="match status" value="2"/>
</dbReference>
<evidence type="ECO:0000256" key="4">
    <source>
        <dbReference type="RuleBase" id="RU003719"/>
    </source>
</evidence>
<evidence type="ECO:0000256" key="3">
    <source>
        <dbReference type="ARBA" id="ARBA00023027"/>
    </source>
</evidence>
<keyword evidence="2 4" id="KW-0560">Oxidoreductase</keyword>
<dbReference type="Pfam" id="PF02826">
    <property type="entry name" value="2-Hacid_dh_C"/>
    <property type="match status" value="1"/>
</dbReference>
<dbReference type="InterPro" id="IPR036291">
    <property type="entry name" value="NAD(P)-bd_dom_sf"/>
</dbReference>
<dbReference type="GO" id="GO:0016616">
    <property type="term" value="F:oxidoreductase activity, acting on the CH-OH group of donors, NAD or NADP as acceptor"/>
    <property type="evidence" value="ECO:0007669"/>
    <property type="project" value="InterPro"/>
</dbReference>
<comment type="similarity">
    <text evidence="1 4">Belongs to the D-isomer specific 2-hydroxyacid dehydrogenase family.</text>
</comment>
<dbReference type="CDD" id="cd12173">
    <property type="entry name" value="PGDH_4"/>
    <property type="match status" value="1"/>
</dbReference>
<keyword evidence="3" id="KW-0520">NAD</keyword>
<protein>
    <submittedName>
        <fullName evidence="7">D-isomer specific 2-hydroxyacid dehydrogenase, catalytic domain protein</fullName>
    </submittedName>
</protein>
<dbReference type="SUPFAM" id="SSF52283">
    <property type="entry name" value="Formate/glycerate dehydrogenase catalytic domain-like"/>
    <property type="match status" value="1"/>
</dbReference>
<dbReference type="InterPro" id="IPR050857">
    <property type="entry name" value="D-2-hydroxyacid_DH"/>
</dbReference>
<dbReference type="PROSITE" id="PS00670">
    <property type="entry name" value="D_2_HYDROXYACID_DH_2"/>
    <property type="match status" value="1"/>
</dbReference>
<reference evidence="7 8" key="1">
    <citation type="submission" date="2015-11" db="EMBL/GenBank/DDBJ databases">
        <title>Exploring the genomic traits of fungus-feeding bacterial genus Collimonas.</title>
        <authorList>
            <person name="Song C."/>
            <person name="Schmidt R."/>
            <person name="de Jager V."/>
            <person name="Krzyzanowska D."/>
            <person name="Jongedijk E."/>
            <person name="Cankar K."/>
            <person name="Beekwilder J."/>
            <person name="van Veen A."/>
            <person name="de Boer W."/>
            <person name="van Veen J.A."/>
            <person name="Garbeva P."/>
        </authorList>
    </citation>
    <scope>NUCLEOTIDE SEQUENCE [LARGE SCALE GENOMIC DNA]</scope>
    <source>
        <strain evidence="7 8">Ter6</strain>
    </source>
</reference>
<dbReference type="InterPro" id="IPR006140">
    <property type="entry name" value="D-isomer_DH_NAD-bd"/>
</dbReference>
<dbReference type="PANTHER" id="PTHR42789:SF1">
    <property type="entry name" value="D-ISOMER SPECIFIC 2-HYDROXYACID DEHYDROGENASE FAMILY PROTEIN (AFU_ORTHOLOGUE AFUA_6G10090)"/>
    <property type="match status" value="1"/>
</dbReference>
<dbReference type="EMBL" id="CP013232">
    <property type="protein sequence ID" value="AMO93164.1"/>
    <property type="molecule type" value="Genomic_DNA"/>
</dbReference>